<dbReference type="GO" id="GO:0005525">
    <property type="term" value="F:GTP binding"/>
    <property type="evidence" value="ECO:0007669"/>
    <property type="project" value="UniProtKB-KW"/>
</dbReference>
<dbReference type="Gene3D" id="3.40.50.300">
    <property type="entry name" value="P-loop containing nucleotide triphosphate hydrolases"/>
    <property type="match status" value="1"/>
</dbReference>
<feature type="compositionally biased region" description="Polar residues" evidence="7">
    <location>
        <begin position="19"/>
        <end position="30"/>
    </location>
</feature>
<dbReference type="AlphaFoldDB" id="A0A4P9YW85"/>
<keyword evidence="4" id="KW-0342">GTP-binding</keyword>
<evidence type="ECO:0000259" key="8">
    <source>
        <dbReference type="PROSITE" id="PS51715"/>
    </source>
</evidence>
<evidence type="ECO:0000313" key="10">
    <source>
        <dbReference type="Proteomes" id="UP000278143"/>
    </source>
</evidence>
<dbReference type="PROSITE" id="PS51715">
    <property type="entry name" value="G_GB1_RHD3"/>
    <property type="match status" value="1"/>
</dbReference>
<dbReference type="SUPFAM" id="SSF52540">
    <property type="entry name" value="P-loop containing nucleoside triphosphate hydrolases"/>
    <property type="match status" value="1"/>
</dbReference>
<evidence type="ECO:0000256" key="3">
    <source>
        <dbReference type="ARBA" id="ARBA00022824"/>
    </source>
</evidence>
<evidence type="ECO:0000256" key="1">
    <source>
        <dbReference type="ARBA" id="ARBA00022741"/>
    </source>
</evidence>
<dbReference type="Proteomes" id="UP000278143">
    <property type="component" value="Unassembled WGS sequence"/>
</dbReference>
<dbReference type="InterPro" id="IPR027417">
    <property type="entry name" value="P-loop_NTPase"/>
</dbReference>
<dbReference type="EMBL" id="KZ990732">
    <property type="protein sequence ID" value="RKP23732.1"/>
    <property type="molecule type" value="Genomic_DNA"/>
</dbReference>
<dbReference type="PANTHER" id="PTHR45923">
    <property type="entry name" value="PROTEIN SEY1"/>
    <property type="match status" value="1"/>
</dbReference>
<dbReference type="Pfam" id="PF05879">
    <property type="entry name" value="RHD3_GTPase"/>
    <property type="match status" value="1"/>
</dbReference>
<evidence type="ECO:0000256" key="5">
    <source>
        <dbReference type="ARBA" id="ARBA00023136"/>
    </source>
</evidence>
<comment type="similarity">
    <text evidence="6">Belongs to the TRAFAC class dynamin-like GTPase superfamily. GB1/RHD3 GTPase family.</text>
</comment>
<feature type="non-terminal residue" evidence="9">
    <location>
        <position position="156"/>
    </location>
</feature>
<keyword evidence="10" id="KW-1185">Reference proteome</keyword>
<dbReference type="InterPro" id="IPR008803">
    <property type="entry name" value="RHD3/Sey1"/>
</dbReference>
<sequence length="156" mass="16849">MSSPSADANEAGGVPANTAGPTSSANTNGLGNEKSKSLQLIDGEQHFSEDVGKYMDVEWRLADQGFDYNVVAVFGSQSTGKSTLLNKLFGTRFQTMDENTRQQTTKGIWMSKGVGMDVLVMDVEGTDGRERGENQDFERKSALFSLATAEVLIVNL</sequence>
<dbReference type="PANTHER" id="PTHR45923:SF2">
    <property type="entry name" value="PROTEIN SEY1"/>
    <property type="match status" value="1"/>
</dbReference>
<dbReference type="GO" id="GO:0003924">
    <property type="term" value="F:GTPase activity"/>
    <property type="evidence" value="ECO:0007669"/>
    <property type="project" value="TreeGrafter"/>
</dbReference>
<evidence type="ECO:0000256" key="6">
    <source>
        <dbReference type="PROSITE-ProRule" id="PRU01052"/>
    </source>
</evidence>
<evidence type="ECO:0000313" key="9">
    <source>
        <dbReference type="EMBL" id="RKP23732.1"/>
    </source>
</evidence>
<organism evidence="9 10">
    <name type="scientific">Syncephalis pseudoplumigaleata</name>
    <dbReference type="NCBI Taxonomy" id="1712513"/>
    <lineage>
        <taxon>Eukaryota</taxon>
        <taxon>Fungi</taxon>
        <taxon>Fungi incertae sedis</taxon>
        <taxon>Zoopagomycota</taxon>
        <taxon>Zoopagomycotina</taxon>
        <taxon>Zoopagomycetes</taxon>
        <taxon>Zoopagales</taxon>
        <taxon>Piptocephalidaceae</taxon>
        <taxon>Syncephalis</taxon>
    </lineage>
</organism>
<dbReference type="GO" id="GO:0005783">
    <property type="term" value="C:endoplasmic reticulum"/>
    <property type="evidence" value="ECO:0007669"/>
    <property type="project" value="TreeGrafter"/>
</dbReference>
<accession>A0A4P9YW85</accession>
<dbReference type="GO" id="GO:0016320">
    <property type="term" value="P:endoplasmic reticulum membrane fusion"/>
    <property type="evidence" value="ECO:0007669"/>
    <property type="project" value="TreeGrafter"/>
</dbReference>
<evidence type="ECO:0000256" key="7">
    <source>
        <dbReference type="SAM" id="MobiDB-lite"/>
    </source>
</evidence>
<proteinExistence type="inferred from homology"/>
<feature type="region of interest" description="Disordered" evidence="7">
    <location>
        <begin position="1"/>
        <end position="34"/>
    </location>
</feature>
<keyword evidence="2" id="KW-0378">Hydrolase</keyword>
<name>A0A4P9YW85_9FUNG</name>
<evidence type="ECO:0000256" key="4">
    <source>
        <dbReference type="ARBA" id="ARBA00023134"/>
    </source>
</evidence>
<feature type="domain" description="GB1/RHD3-type G" evidence="8">
    <location>
        <begin position="65"/>
        <end position="156"/>
    </location>
</feature>
<keyword evidence="3" id="KW-0256">Endoplasmic reticulum</keyword>
<keyword evidence="1" id="KW-0547">Nucleotide-binding</keyword>
<gene>
    <name evidence="9" type="ORF">SYNPS1DRAFT_24196</name>
</gene>
<protein>
    <submittedName>
        <fullName evidence="9">Root hair defective 3 GTP-binding protein-domain-containing protein</fullName>
    </submittedName>
</protein>
<evidence type="ECO:0000256" key="2">
    <source>
        <dbReference type="ARBA" id="ARBA00022801"/>
    </source>
</evidence>
<keyword evidence="5" id="KW-0472">Membrane</keyword>
<dbReference type="InterPro" id="IPR030386">
    <property type="entry name" value="G_GB1_RHD3_dom"/>
</dbReference>
<reference evidence="10" key="1">
    <citation type="journal article" date="2018" name="Nat. Microbiol.">
        <title>Leveraging single-cell genomics to expand the fungal tree of life.</title>
        <authorList>
            <person name="Ahrendt S.R."/>
            <person name="Quandt C.A."/>
            <person name="Ciobanu D."/>
            <person name="Clum A."/>
            <person name="Salamov A."/>
            <person name="Andreopoulos B."/>
            <person name="Cheng J.F."/>
            <person name="Woyke T."/>
            <person name="Pelin A."/>
            <person name="Henrissat B."/>
            <person name="Reynolds N.K."/>
            <person name="Benny G.L."/>
            <person name="Smith M.E."/>
            <person name="James T.Y."/>
            <person name="Grigoriev I.V."/>
        </authorList>
    </citation>
    <scope>NUCLEOTIDE SEQUENCE [LARGE SCALE GENOMIC DNA]</scope>
    <source>
        <strain evidence="10">Benny S71-1</strain>
    </source>
</reference>
<dbReference type="OrthoDB" id="1597724at2759"/>